<keyword evidence="1" id="KW-0472">Membrane</keyword>
<reference evidence="2" key="1">
    <citation type="submission" date="2020-01" db="EMBL/GenBank/DDBJ databases">
        <authorList>
            <person name="Mishra B."/>
        </authorList>
    </citation>
    <scope>NUCLEOTIDE SEQUENCE [LARGE SCALE GENOMIC DNA]</scope>
</reference>
<keyword evidence="1" id="KW-0812">Transmembrane</keyword>
<evidence type="ECO:0000256" key="1">
    <source>
        <dbReference type="SAM" id="Phobius"/>
    </source>
</evidence>
<keyword evidence="1" id="KW-1133">Transmembrane helix</keyword>
<feature type="transmembrane region" description="Helical" evidence="1">
    <location>
        <begin position="52"/>
        <end position="72"/>
    </location>
</feature>
<dbReference type="Proteomes" id="UP000467841">
    <property type="component" value="Unassembled WGS sequence"/>
</dbReference>
<comment type="caution">
    <text evidence="2">The sequence shown here is derived from an EMBL/GenBank/DDBJ whole genome shotgun (WGS) entry which is preliminary data.</text>
</comment>
<evidence type="ECO:0000313" key="2">
    <source>
        <dbReference type="EMBL" id="CAA7032963.1"/>
    </source>
</evidence>
<organism evidence="2 3">
    <name type="scientific">Microthlaspi erraticum</name>
    <dbReference type="NCBI Taxonomy" id="1685480"/>
    <lineage>
        <taxon>Eukaryota</taxon>
        <taxon>Viridiplantae</taxon>
        <taxon>Streptophyta</taxon>
        <taxon>Embryophyta</taxon>
        <taxon>Tracheophyta</taxon>
        <taxon>Spermatophyta</taxon>
        <taxon>Magnoliopsida</taxon>
        <taxon>eudicotyledons</taxon>
        <taxon>Gunneridae</taxon>
        <taxon>Pentapetalae</taxon>
        <taxon>rosids</taxon>
        <taxon>malvids</taxon>
        <taxon>Brassicales</taxon>
        <taxon>Brassicaceae</taxon>
        <taxon>Coluteocarpeae</taxon>
        <taxon>Microthlaspi</taxon>
    </lineage>
</organism>
<accession>A0A6D2IZJ2</accession>
<feature type="transmembrane region" description="Helical" evidence="1">
    <location>
        <begin position="92"/>
        <end position="108"/>
    </location>
</feature>
<sequence>MKDNSNSSRNRTNTPPLQQIRTDIGSLYSADLTSYKTACREDPDLRSFDSSAITNGIAEFLIPVGLLLLPIVPSFRPVSPPGTEANHKVNGSPVRVALFVGLILLLLYHRFSIRRMTEAAEI</sequence>
<dbReference type="AlphaFoldDB" id="A0A6D2IZJ2"/>
<gene>
    <name evidence="2" type="ORF">MERR_LOCUS20198</name>
</gene>
<evidence type="ECO:0000313" key="3">
    <source>
        <dbReference type="Proteomes" id="UP000467841"/>
    </source>
</evidence>
<dbReference type="EMBL" id="CACVBM020001129">
    <property type="protein sequence ID" value="CAA7032963.1"/>
    <property type="molecule type" value="Genomic_DNA"/>
</dbReference>
<proteinExistence type="predicted"/>
<keyword evidence="3" id="KW-1185">Reference proteome</keyword>
<name>A0A6D2IZJ2_9BRAS</name>
<protein>
    <submittedName>
        <fullName evidence="2">Uncharacterized protein</fullName>
    </submittedName>
</protein>